<evidence type="ECO:0000256" key="1">
    <source>
        <dbReference type="SAM" id="Phobius"/>
    </source>
</evidence>
<comment type="caution">
    <text evidence="2">The sequence shown here is derived from an EMBL/GenBank/DDBJ whole genome shotgun (WGS) entry which is preliminary data.</text>
</comment>
<accession>A0A1F4V6K7</accession>
<organism evidence="2 3">
    <name type="scientific">candidate division WWE3 bacterium RIFCSPHIGHO2_02_FULL_38_14</name>
    <dbReference type="NCBI Taxonomy" id="1802620"/>
    <lineage>
        <taxon>Bacteria</taxon>
        <taxon>Katanobacteria</taxon>
    </lineage>
</organism>
<evidence type="ECO:0008006" key="4">
    <source>
        <dbReference type="Google" id="ProtNLM"/>
    </source>
</evidence>
<dbReference type="AlphaFoldDB" id="A0A1F4V6K7"/>
<protein>
    <recommendedName>
        <fullName evidence="4">Type II secretion system protein M</fullName>
    </recommendedName>
</protein>
<keyword evidence="1" id="KW-0812">Transmembrane</keyword>
<gene>
    <name evidence="2" type="ORF">A3D91_00410</name>
</gene>
<evidence type="ECO:0000313" key="3">
    <source>
        <dbReference type="Proteomes" id="UP000178127"/>
    </source>
</evidence>
<evidence type="ECO:0000313" key="2">
    <source>
        <dbReference type="EMBL" id="OGC52832.1"/>
    </source>
</evidence>
<sequence length="183" mass="20440">MKLLEKLTYTFQNDLIMVRVYAFLFVLNLIVVVPLSVKAADSIGKRNELKSRLVSIKTDMETKLDQLRQSSVVYSEALSYKKDLEIALPSESDVENYLVSLVETFGGVGYVLTDLNVSPRKLEGEVELSLNMEGDPSNIGRVIEALESMPRITEVQEISVNFNGREDILIVVKILVVETGGQI</sequence>
<reference evidence="2 3" key="1">
    <citation type="journal article" date="2016" name="Nat. Commun.">
        <title>Thousands of microbial genomes shed light on interconnected biogeochemical processes in an aquifer system.</title>
        <authorList>
            <person name="Anantharaman K."/>
            <person name="Brown C.T."/>
            <person name="Hug L.A."/>
            <person name="Sharon I."/>
            <person name="Castelle C.J."/>
            <person name="Probst A.J."/>
            <person name="Thomas B.C."/>
            <person name="Singh A."/>
            <person name="Wilkins M.J."/>
            <person name="Karaoz U."/>
            <person name="Brodie E.L."/>
            <person name="Williams K.H."/>
            <person name="Hubbard S.S."/>
            <person name="Banfield J.F."/>
        </authorList>
    </citation>
    <scope>NUCLEOTIDE SEQUENCE [LARGE SCALE GENOMIC DNA]</scope>
</reference>
<proteinExistence type="predicted"/>
<feature type="transmembrane region" description="Helical" evidence="1">
    <location>
        <begin position="20"/>
        <end position="40"/>
    </location>
</feature>
<dbReference type="STRING" id="1802620.A3D91_00410"/>
<keyword evidence="1" id="KW-0472">Membrane</keyword>
<dbReference type="EMBL" id="MEVD01000020">
    <property type="protein sequence ID" value="OGC52832.1"/>
    <property type="molecule type" value="Genomic_DNA"/>
</dbReference>
<keyword evidence="1" id="KW-1133">Transmembrane helix</keyword>
<name>A0A1F4V6K7_UNCKA</name>
<dbReference type="Proteomes" id="UP000178127">
    <property type="component" value="Unassembled WGS sequence"/>
</dbReference>